<dbReference type="InterPro" id="IPR041700">
    <property type="entry name" value="OMP_b-brl_3"/>
</dbReference>
<dbReference type="GO" id="GO:0009279">
    <property type="term" value="C:cell outer membrane"/>
    <property type="evidence" value="ECO:0007669"/>
    <property type="project" value="UniProtKB-SubCell"/>
</dbReference>
<proteinExistence type="predicted"/>
<dbReference type="Gene3D" id="2.170.130.10">
    <property type="entry name" value="TonB-dependent receptor, plug domain"/>
    <property type="match status" value="1"/>
</dbReference>
<protein>
    <submittedName>
        <fullName evidence="7">Outer membrane receptor proteins, mostly Fe transport</fullName>
    </submittedName>
</protein>
<evidence type="ECO:0000256" key="2">
    <source>
        <dbReference type="ARBA" id="ARBA00023136"/>
    </source>
</evidence>
<dbReference type="InterPro" id="IPR036942">
    <property type="entry name" value="Beta-barrel_TonB_sf"/>
</dbReference>
<feature type="signal peptide" evidence="5">
    <location>
        <begin position="1"/>
        <end position="19"/>
    </location>
</feature>
<dbReference type="AlphaFoldDB" id="A0A1M5FMC4"/>
<feature type="chain" id="PRO_5012996861" evidence="5">
    <location>
        <begin position="20"/>
        <end position="822"/>
    </location>
</feature>
<keyword evidence="3" id="KW-0998">Cell outer membrane</keyword>
<accession>A0A1M5FMC4</accession>
<evidence type="ECO:0000259" key="6">
    <source>
        <dbReference type="Pfam" id="PF14905"/>
    </source>
</evidence>
<dbReference type="STRING" id="1297750.SAMN05444405_11725"/>
<sequence>MKKNLLTLLLLLLCIAAKAQSEKPVLFTVKGVLLDSISKTGEPYSTIRIFKKTAPNKPIKVLTTDLNGKFTQKISEEGNLVISFTSVGKSVVYKEFSVQPNSTTIDLGVIYTKENAKELKGVEVVAQKPLVKTEIDKLAYNIEDDPDSKTSSTLEMLRKVPLVTVDGEDKIQVNGSSKFKVYVNGKPNNMISNNPTEVLKSMPASSIKSIEVITNPGAKYDAEGVAGILNIVTFGKGMQGYTTTFNAGASTTGRNAGIYSTVQSGKFTVTGNYYYNYYKSAGDVDTYSKREDITSTTNKYLTNKSVSDYKGNYNSGNIEASYEIDSLRLITFSGSLYGGNSKNNSTGNTEMEDANLNSMYSYNTINSGKDNYMSIDASLDYQRTFKKKDELLILSYKLNGSPQKSDAYTYYKDILNYPSQLYDMHTKGDPSTTEHTFQCDYTYPITKEQTLELGAKYIIRNSDSDNKYYTTNSGSEDFKENKDKSSKYSHLQDILAAYAGYSLKHKSFGFKTGLRYEYTMMDVKYYSAKGEDFNKRFSDLVPSANISYQIAPTQTLKASYNMRISRPGIWYLNPFINDADPKNISYGNSKLDSEKSHSFGLNYSSFSQKFNINLSLGHTFVNNSIESYSFIKDGIVNNTFDNIGKWSSTRLSSYINWNMTPKTRIFMNGSTSYDDFKSDKMDQSNNGFNYYIGGGIQQNLPYDLRLSLNGGGSGSSIGLQGKRSGYKYYGISLNKLMLNKRLTISVYARNLFNKNLTFTSTTETPSFRYYSETTYPMRSFGINISYRIGELSAAVKKTAKSIQNDDVKGGGSNTGGGAPSGN</sequence>
<dbReference type="RefSeq" id="WP_073403424.1">
    <property type="nucleotide sequence ID" value="NZ_FQTV01000017.1"/>
</dbReference>
<dbReference type="PANTHER" id="PTHR40980:SF4">
    <property type="entry name" value="TONB-DEPENDENT RECEPTOR-LIKE BETA-BARREL DOMAIN-CONTAINING PROTEIN"/>
    <property type="match status" value="1"/>
</dbReference>
<feature type="domain" description="Outer membrane protein beta-barrel" evidence="6">
    <location>
        <begin position="383"/>
        <end position="786"/>
    </location>
</feature>
<reference evidence="7 8" key="1">
    <citation type="submission" date="2016-11" db="EMBL/GenBank/DDBJ databases">
        <authorList>
            <person name="Jaros S."/>
            <person name="Januszkiewicz K."/>
            <person name="Wedrychowicz H."/>
        </authorList>
    </citation>
    <scope>NUCLEOTIDE SEQUENCE [LARGE SCALE GENOMIC DNA]</scope>
    <source>
        <strain evidence="7 8">DSM 26991</strain>
    </source>
</reference>
<dbReference type="PANTHER" id="PTHR40980">
    <property type="entry name" value="PLUG DOMAIN-CONTAINING PROTEIN"/>
    <property type="match status" value="1"/>
</dbReference>
<dbReference type="SUPFAM" id="SSF56935">
    <property type="entry name" value="Porins"/>
    <property type="match status" value="1"/>
</dbReference>
<dbReference type="Pfam" id="PF14905">
    <property type="entry name" value="OMP_b-brl_3"/>
    <property type="match status" value="1"/>
</dbReference>
<evidence type="ECO:0000256" key="3">
    <source>
        <dbReference type="ARBA" id="ARBA00023237"/>
    </source>
</evidence>
<keyword evidence="2" id="KW-0472">Membrane</keyword>
<keyword evidence="8" id="KW-1185">Reference proteome</keyword>
<feature type="region of interest" description="Disordered" evidence="4">
    <location>
        <begin position="801"/>
        <end position="822"/>
    </location>
</feature>
<evidence type="ECO:0000256" key="4">
    <source>
        <dbReference type="SAM" id="MobiDB-lite"/>
    </source>
</evidence>
<organism evidence="7 8">
    <name type="scientific">Bacteroides luti</name>
    <dbReference type="NCBI Taxonomy" id="1297750"/>
    <lineage>
        <taxon>Bacteria</taxon>
        <taxon>Pseudomonadati</taxon>
        <taxon>Bacteroidota</taxon>
        <taxon>Bacteroidia</taxon>
        <taxon>Bacteroidales</taxon>
        <taxon>Bacteroidaceae</taxon>
        <taxon>Bacteroides</taxon>
    </lineage>
</organism>
<dbReference type="Gene3D" id="2.40.170.20">
    <property type="entry name" value="TonB-dependent receptor, beta-barrel domain"/>
    <property type="match status" value="1"/>
</dbReference>
<feature type="compositionally biased region" description="Gly residues" evidence="4">
    <location>
        <begin position="809"/>
        <end position="822"/>
    </location>
</feature>
<comment type="subcellular location">
    <subcellularLocation>
        <location evidence="1">Cell outer membrane</location>
    </subcellularLocation>
</comment>
<evidence type="ECO:0000256" key="5">
    <source>
        <dbReference type="SAM" id="SignalP"/>
    </source>
</evidence>
<gene>
    <name evidence="7" type="ORF">SAMN05444405_11725</name>
</gene>
<keyword evidence="5" id="KW-0732">Signal</keyword>
<dbReference type="Proteomes" id="UP000184509">
    <property type="component" value="Unassembled WGS sequence"/>
</dbReference>
<evidence type="ECO:0000313" key="8">
    <source>
        <dbReference type="Proteomes" id="UP000184509"/>
    </source>
</evidence>
<evidence type="ECO:0000313" key="7">
    <source>
        <dbReference type="EMBL" id="SHF92312.1"/>
    </source>
</evidence>
<keyword evidence="7" id="KW-0675">Receptor</keyword>
<evidence type="ECO:0000256" key="1">
    <source>
        <dbReference type="ARBA" id="ARBA00004442"/>
    </source>
</evidence>
<name>A0A1M5FMC4_9BACE</name>
<dbReference type="InterPro" id="IPR037066">
    <property type="entry name" value="Plug_dom_sf"/>
</dbReference>
<dbReference type="OrthoDB" id="8764943at2"/>
<dbReference type="EMBL" id="FQTV01000017">
    <property type="protein sequence ID" value="SHF92312.1"/>
    <property type="molecule type" value="Genomic_DNA"/>
</dbReference>